<dbReference type="Gene3D" id="1.25.40.20">
    <property type="entry name" value="Ankyrin repeat-containing domain"/>
    <property type="match status" value="1"/>
</dbReference>
<dbReference type="InterPro" id="IPR036770">
    <property type="entry name" value="Ankyrin_rpt-contain_sf"/>
</dbReference>
<dbReference type="Proteomes" id="UP000319383">
    <property type="component" value="Chromosome"/>
</dbReference>
<keyword evidence="1" id="KW-0040">ANK repeat</keyword>
<dbReference type="InterPro" id="IPR018756">
    <property type="entry name" value="DUF2314"/>
</dbReference>
<name>A0A517ZW69_9PLAN</name>
<dbReference type="Pfam" id="PF10077">
    <property type="entry name" value="DUF2314"/>
    <property type="match status" value="1"/>
</dbReference>
<reference evidence="3 4" key="1">
    <citation type="submission" date="2019-02" db="EMBL/GenBank/DDBJ databases">
        <title>Deep-cultivation of Planctomycetes and their phenomic and genomic characterization uncovers novel biology.</title>
        <authorList>
            <person name="Wiegand S."/>
            <person name="Jogler M."/>
            <person name="Boedeker C."/>
            <person name="Pinto D."/>
            <person name="Vollmers J."/>
            <person name="Rivas-Marin E."/>
            <person name="Kohn T."/>
            <person name="Peeters S.H."/>
            <person name="Heuer A."/>
            <person name="Rast P."/>
            <person name="Oberbeckmann S."/>
            <person name="Bunk B."/>
            <person name="Jeske O."/>
            <person name="Meyerdierks A."/>
            <person name="Storesund J.E."/>
            <person name="Kallscheuer N."/>
            <person name="Luecker S."/>
            <person name="Lage O.M."/>
            <person name="Pohl T."/>
            <person name="Merkel B.J."/>
            <person name="Hornburger P."/>
            <person name="Mueller R.-W."/>
            <person name="Bruemmer F."/>
            <person name="Labrenz M."/>
            <person name="Spormann A.M."/>
            <person name="Op den Camp H."/>
            <person name="Overmann J."/>
            <person name="Amann R."/>
            <person name="Jetten M.S.M."/>
            <person name="Mascher T."/>
            <person name="Medema M.H."/>
            <person name="Devos D.P."/>
            <person name="Kaster A.-K."/>
            <person name="Ovreas L."/>
            <person name="Rohde M."/>
            <person name="Galperin M.Y."/>
            <person name="Jogler C."/>
        </authorList>
    </citation>
    <scope>NUCLEOTIDE SEQUENCE [LARGE SCALE GENOMIC DNA]</scope>
    <source>
        <strain evidence="3 4">Mal52</strain>
    </source>
</reference>
<proteinExistence type="predicted"/>
<dbReference type="AlphaFoldDB" id="A0A517ZW69"/>
<dbReference type="Pfam" id="PF00023">
    <property type="entry name" value="Ank"/>
    <property type="match status" value="1"/>
</dbReference>
<evidence type="ECO:0000313" key="3">
    <source>
        <dbReference type="EMBL" id="QDU46753.1"/>
    </source>
</evidence>
<accession>A0A517ZW69</accession>
<dbReference type="PROSITE" id="PS50297">
    <property type="entry name" value="ANK_REP_REGION"/>
    <property type="match status" value="1"/>
</dbReference>
<sequence length="274" mass="30627">MSEPIFMFDDDDPAMRKANEAAQGSFKYFWRELSWERRRIIPGLDMAMVKLPFTDGPRTDGHSDFEQMWIGEVGFDGETLTGELLNSPNWLTSVRQGDSVQVPFAQLTDWMMTVDGRAYGGFTVNAMRAKMGRNERKQHDKAWGLDFGDPTETQIEIERGKKSFGGFVSSLFGGRSKQNSQPVGFSDHPMCVNMMEVIEEQLQADRETVRTVNDEGFTLLHCDALAGNFGVVKLLVKYGADIAARTPSGRTASNLARGIGWSEIADYLDTQSNV</sequence>
<evidence type="ECO:0000259" key="2">
    <source>
        <dbReference type="Pfam" id="PF10077"/>
    </source>
</evidence>
<evidence type="ECO:0000256" key="1">
    <source>
        <dbReference type="PROSITE-ProRule" id="PRU00023"/>
    </source>
</evidence>
<dbReference type="InterPro" id="IPR002110">
    <property type="entry name" value="Ankyrin_rpt"/>
</dbReference>
<organism evidence="3 4">
    <name type="scientific">Symmachiella dynata</name>
    <dbReference type="NCBI Taxonomy" id="2527995"/>
    <lineage>
        <taxon>Bacteria</taxon>
        <taxon>Pseudomonadati</taxon>
        <taxon>Planctomycetota</taxon>
        <taxon>Planctomycetia</taxon>
        <taxon>Planctomycetales</taxon>
        <taxon>Planctomycetaceae</taxon>
        <taxon>Symmachiella</taxon>
    </lineage>
</organism>
<dbReference type="PROSITE" id="PS50088">
    <property type="entry name" value="ANK_REPEAT"/>
    <property type="match status" value="1"/>
</dbReference>
<dbReference type="KEGG" id="sdyn:Mal52_52750"/>
<feature type="domain" description="DUF2314" evidence="2">
    <location>
        <begin position="12"/>
        <end position="147"/>
    </location>
</feature>
<keyword evidence="4" id="KW-1185">Reference proteome</keyword>
<protein>
    <submittedName>
        <fullName evidence="3">Ankyrin repeat protein</fullName>
    </submittedName>
</protein>
<gene>
    <name evidence="3" type="ORF">Mal52_52750</name>
</gene>
<feature type="repeat" description="ANK" evidence="1">
    <location>
        <begin position="215"/>
        <end position="247"/>
    </location>
</feature>
<dbReference type="EMBL" id="CP036276">
    <property type="protein sequence ID" value="QDU46753.1"/>
    <property type="molecule type" value="Genomic_DNA"/>
</dbReference>
<dbReference type="SUPFAM" id="SSF48403">
    <property type="entry name" value="Ankyrin repeat"/>
    <property type="match status" value="1"/>
</dbReference>
<evidence type="ECO:0000313" key="4">
    <source>
        <dbReference type="Proteomes" id="UP000319383"/>
    </source>
</evidence>